<dbReference type="PRINTS" id="PR01415">
    <property type="entry name" value="ANKYRIN"/>
</dbReference>
<feature type="repeat" description="ANK" evidence="3">
    <location>
        <begin position="903"/>
        <end position="935"/>
    </location>
</feature>
<dbReference type="InterPro" id="IPR002110">
    <property type="entry name" value="Ankyrin_rpt"/>
</dbReference>
<dbReference type="Pfam" id="PF12796">
    <property type="entry name" value="Ank_2"/>
    <property type="match status" value="3"/>
</dbReference>
<keyword evidence="2 3" id="KW-0040">ANK repeat</keyword>
<feature type="domain" description="GPI inositol-deacylase winged helix" evidence="5">
    <location>
        <begin position="616"/>
        <end position="690"/>
    </location>
</feature>
<name>A0ABR4J1F0_9EURO</name>
<dbReference type="SUPFAM" id="SSF52540">
    <property type="entry name" value="P-loop containing nucleoside triphosphate hydrolases"/>
    <property type="match status" value="1"/>
</dbReference>
<proteinExistence type="predicted"/>
<protein>
    <submittedName>
        <fullName evidence="7">Ankyrin repeat-containing domain protein</fullName>
    </submittedName>
</protein>
<dbReference type="PANTHER" id="PTHR24198:SF165">
    <property type="entry name" value="ANKYRIN REPEAT-CONTAINING PROTEIN-RELATED"/>
    <property type="match status" value="1"/>
</dbReference>
<comment type="caution">
    <text evidence="7">The sequence shown here is derived from an EMBL/GenBank/DDBJ whole genome shotgun (WGS) entry which is preliminary data.</text>
</comment>
<evidence type="ECO:0000256" key="3">
    <source>
        <dbReference type="PROSITE-ProRule" id="PRU00023"/>
    </source>
</evidence>
<evidence type="ECO:0000259" key="4">
    <source>
        <dbReference type="Pfam" id="PF17100"/>
    </source>
</evidence>
<dbReference type="Gene3D" id="3.40.50.300">
    <property type="entry name" value="P-loop containing nucleotide triphosphate hydrolases"/>
    <property type="match status" value="1"/>
</dbReference>
<dbReference type="InterPro" id="IPR056884">
    <property type="entry name" value="NPHP3-like_N"/>
</dbReference>
<feature type="repeat" description="ANK" evidence="3">
    <location>
        <begin position="936"/>
        <end position="968"/>
    </location>
</feature>
<dbReference type="InterPro" id="IPR027417">
    <property type="entry name" value="P-loop_NTPase"/>
</dbReference>
<dbReference type="PROSITE" id="PS50088">
    <property type="entry name" value="ANK_REPEAT"/>
    <property type="match status" value="7"/>
</dbReference>
<dbReference type="Proteomes" id="UP001610335">
    <property type="component" value="Unassembled WGS sequence"/>
</dbReference>
<dbReference type="InterPro" id="IPR054471">
    <property type="entry name" value="GPIID_WHD"/>
</dbReference>
<dbReference type="Pfam" id="PF13637">
    <property type="entry name" value="Ank_4"/>
    <property type="match status" value="1"/>
</dbReference>
<dbReference type="InterPro" id="IPR031359">
    <property type="entry name" value="NACHT_N"/>
</dbReference>
<dbReference type="SMART" id="SM00248">
    <property type="entry name" value="ANK"/>
    <property type="match status" value="10"/>
</dbReference>
<evidence type="ECO:0000256" key="1">
    <source>
        <dbReference type="ARBA" id="ARBA00022737"/>
    </source>
</evidence>
<gene>
    <name evidence="7" type="ORF">BDW59DRAFT_179477</name>
</gene>
<dbReference type="Gene3D" id="1.25.40.20">
    <property type="entry name" value="Ankyrin repeat-containing domain"/>
    <property type="match status" value="3"/>
</dbReference>
<dbReference type="PROSITE" id="PS50297">
    <property type="entry name" value="ANK_REP_REGION"/>
    <property type="match status" value="6"/>
</dbReference>
<evidence type="ECO:0000256" key="2">
    <source>
        <dbReference type="ARBA" id="ARBA00023043"/>
    </source>
</evidence>
<dbReference type="Pfam" id="PF24883">
    <property type="entry name" value="NPHP3_N"/>
    <property type="match status" value="1"/>
</dbReference>
<feature type="repeat" description="ANK" evidence="3">
    <location>
        <begin position="969"/>
        <end position="992"/>
    </location>
</feature>
<keyword evidence="1" id="KW-0677">Repeat</keyword>
<evidence type="ECO:0000259" key="6">
    <source>
        <dbReference type="Pfam" id="PF24883"/>
    </source>
</evidence>
<feature type="repeat" description="ANK" evidence="3">
    <location>
        <begin position="834"/>
        <end position="866"/>
    </location>
</feature>
<reference evidence="7 8" key="1">
    <citation type="submission" date="2024-07" db="EMBL/GenBank/DDBJ databases">
        <title>Section-level genome sequencing and comparative genomics of Aspergillus sections Usti and Cavernicolus.</title>
        <authorList>
            <consortium name="Lawrence Berkeley National Laboratory"/>
            <person name="Nybo J.L."/>
            <person name="Vesth T.C."/>
            <person name="Theobald S."/>
            <person name="Frisvad J.C."/>
            <person name="Larsen T.O."/>
            <person name="Kjaerboelling I."/>
            <person name="Rothschild-Mancinelli K."/>
            <person name="Lyhne E.K."/>
            <person name="Kogle M.E."/>
            <person name="Barry K."/>
            <person name="Clum A."/>
            <person name="Na H."/>
            <person name="Ledsgaard L."/>
            <person name="Lin J."/>
            <person name="Lipzen A."/>
            <person name="Kuo A."/>
            <person name="Riley R."/>
            <person name="Mondo S."/>
            <person name="LaButti K."/>
            <person name="Haridas S."/>
            <person name="Pangalinan J."/>
            <person name="Salamov A.A."/>
            <person name="Simmons B.A."/>
            <person name="Magnuson J.K."/>
            <person name="Chen J."/>
            <person name="Drula E."/>
            <person name="Henrissat B."/>
            <person name="Wiebenga A."/>
            <person name="Lubbers R.J."/>
            <person name="Gomes A.C."/>
            <person name="Makela M.R."/>
            <person name="Stajich J."/>
            <person name="Grigoriev I.V."/>
            <person name="Mortensen U.H."/>
            <person name="De vries R.P."/>
            <person name="Baker S.E."/>
            <person name="Andersen M.R."/>
        </authorList>
    </citation>
    <scope>NUCLEOTIDE SEQUENCE [LARGE SCALE GENOMIC DNA]</scope>
    <source>
        <strain evidence="7 8">CBS 600.67</strain>
    </source>
</reference>
<feature type="repeat" description="ANK" evidence="3">
    <location>
        <begin position="1103"/>
        <end position="1135"/>
    </location>
</feature>
<feature type="repeat" description="ANK" evidence="3">
    <location>
        <begin position="1036"/>
        <end position="1068"/>
    </location>
</feature>
<sequence>MDKSDPHCDDSACEKPCWQEATEKLRAEDPQLYIQLEEMLATTQNQHSSRADMSDQIAQSITASKNRLLDGDLPFHWKGRDENEKARVRKAMDSILKAVTVFRDMGNAAAMLDPSHVGIAWTGVNLILQLVLSGTEQNAAALQGLAQISPIITRYAKVEELYIEQRRKHQDTNLKKDFRTQVVNLYANILVYLVTITSHSKRHRIMQYARAVPKLDDWSELLQDILTVDAECRNFTQIFDSEEQITQHYQLKDILEEQDRQMENVSHQLGLVYEQSQELISRADQHENMEVLDWISTTPPNDDHTRTLEHGKLNREYANSGKWLFCRPEFQSWSDADNESMSVLWLRGPVGTGKSSLVCLIIEHFLKQPPPDCREANRLAYFYCSKKQGTEEANSPKTVLRSLLRQLAWSTNDCSIAPSAKERYQQWQQARGNGGRELLADDCIELLTQLITSHHHTTTIIVDALDECSDFYELLSNLEEIKASCQGKVKFLLSSRMNVPVQQTFPESVRMEVGLDSKEDINFFINTEMKRNRRRLAQCKALDLEDQMIETLSHRAQGMFRWVELQLNAIFNSKSNIKRRDAFKRKLEKLDKEVGIPVLENVYDDIYDMNTPEPEDRSVAERVLKWVMCCRRPLSIEMLVKAVRRDFNGNVDEEVDAGYILDICSNFIIVDHTQLVQFAHLSVREYLMNGTKHGYTTADANTQAARASLLYLLAGCVQDGADASKRDEFLDYAALYWPVHYSLGSSADHGKENALQDLLNKFLAPGEPSSGFIICLEIWPHVLQKFKADGLTRRVRASLNPTSSPVFTACVWGFYEVVKTALTSGFNLDERNSSGDTALDVATEFHNIEIVKLLLEGGADVHAVGNQAGYSPLHYGYRSLELVELLIHHGADVTKAIEGPVNNGWTPLHLATCGQIEEIVRFLLAKGARVNAQDGRGSTALHIIAMVGDTTIAQLLLEHGAETGIKDDNGSTALQEAAAHGSEEMVKLILKHQGFEPNAERWLRQAQFHNAVCQGEVTNVRLLLEKGVDMMVKNVRGEYPLHWATSHGHPGVASLLLQNGADIDAKDDFDETALLLACRVRNEEMVHFLLDQGADIDFRHGREKYTALSWATAWGELKLVVLLLKRGADAQNVDVNLLERESYASIEYFEKAVEMVRSHLL</sequence>
<organism evidence="7 8">
    <name type="scientific">Aspergillus cavernicola</name>
    <dbReference type="NCBI Taxonomy" id="176166"/>
    <lineage>
        <taxon>Eukaryota</taxon>
        <taxon>Fungi</taxon>
        <taxon>Dikarya</taxon>
        <taxon>Ascomycota</taxon>
        <taxon>Pezizomycotina</taxon>
        <taxon>Eurotiomycetes</taxon>
        <taxon>Eurotiomycetidae</taxon>
        <taxon>Eurotiales</taxon>
        <taxon>Aspergillaceae</taxon>
        <taxon>Aspergillus</taxon>
        <taxon>Aspergillus subgen. Nidulantes</taxon>
    </lineage>
</organism>
<feature type="repeat" description="ANK" evidence="3">
    <location>
        <begin position="1069"/>
        <end position="1101"/>
    </location>
</feature>
<accession>A0ABR4J1F0</accession>
<keyword evidence="8" id="KW-1185">Reference proteome</keyword>
<dbReference type="Pfam" id="PF17100">
    <property type="entry name" value="NACHT_N"/>
    <property type="match status" value="1"/>
</dbReference>
<evidence type="ECO:0000313" key="8">
    <source>
        <dbReference type="Proteomes" id="UP001610335"/>
    </source>
</evidence>
<dbReference type="PANTHER" id="PTHR24198">
    <property type="entry name" value="ANKYRIN REPEAT AND PROTEIN KINASE DOMAIN-CONTAINING PROTEIN"/>
    <property type="match status" value="1"/>
</dbReference>
<dbReference type="Pfam" id="PF22939">
    <property type="entry name" value="WHD_GPIID"/>
    <property type="match status" value="1"/>
</dbReference>
<dbReference type="SUPFAM" id="SSF48403">
    <property type="entry name" value="Ankyrin repeat"/>
    <property type="match status" value="1"/>
</dbReference>
<evidence type="ECO:0000313" key="7">
    <source>
        <dbReference type="EMBL" id="KAL2833820.1"/>
    </source>
</evidence>
<feature type="domain" description="Nephrocystin 3-like N-terminal" evidence="6">
    <location>
        <begin position="320"/>
        <end position="496"/>
    </location>
</feature>
<dbReference type="EMBL" id="JBFXLS010000003">
    <property type="protein sequence ID" value="KAL2833820.1"/>
    <property type="molecule type" value="Genomic_DNA"/>
</dbReference>
<dbReference type="InterPro" id="IPR036770">
    <property type="entry name" value="Ankyrin_rpt-contain_sf"/>
</dbReference>
<evidence type="ECO:0000259" key="5">
    <source>
        <dbReference type="Pfam" id="PF22939"/>
    </source>
</evidence>
<feature type="domain" description="NWD NACHT-NTPase N-terminal" evidence="4">
    <location>
        <begin position="18"/>
        <end position="230"/>
    </location>
</feature>